<feature type="compositionally biased region" description="Basic and acidic residues" evidence="2">
    <location>
        <begin position="165"/>
        <end position="175"/>
    </location>
</feature>
<feature type="region of interest" description="Disordered" evidence="2">
    <location>
        <begin position="1"/>
        <end position="20"/>
    </location>
</feature>
<evidence type="ECO:0000313" key="3">
    <source>
        <dbReference type="EMBL" id="MBO2464382.1"/>
    </source>
</evidence>
<dbReference type="RefSeq" id="WP_208250851.1">
    <property type="nucleotide sequence ID" value="NZ_JAGEPF010000034.1"/>
</dbReference>
<evidence type="ECO:0000256" key="2">
    <source>
        <dbReference type="SAM" id="MobiDB-lite"/>
    </source>
</evidence>
<protein>
    <submittedName>
        <fullName evidence="3">Uncharacterized protein</fullName>
    </submittedName>
</protein>
<feature type="coiled-coil region" evidence="1">
    <location>
        <begin position="21"/>
        <end position="66"/>
    </location>
</feature>
<evidence type="ECO:0000256" key="1">
    <source>
        <dbReference type="SAM" id="Coils"/>
    </source>
</evidence>
<evidence type="ECO:0000313" key="4">
    <source>
        <dbReference type="Proteomes" id="UP000680206"/>
    </source>
</evidence>
<accession>A0ABS3S5U3</accession>
<proteinExistence type="predicted"/>
<dbReference type="EMBL" id="JAGEPF010000034">
    <property type="protein sequence ID" value="MBO2464382.1"/>
    <property type="molecule type" value="Genomic_DNA"/>
</dbReference>
<feature type="compositionally biased region" description="Basic residues" evidence="2">
    <location>
        <begin position="176"/>
        <end position="193"/>
    </location>
</feature>
<sequence>MTSTSHRHETDGAGTRAPSALDELRAAYREQLNQLAAERDEARRQARRAKAQAAVARADLASLQSRVHELLTAAARHLPDLPAVEAADRPAEIGAAPAASRAIPSPAPAEVEVEAVAGTVRPMADESPAAVRAGTDARRPAGDPDDTGTSRQAPRAEQPPGAEAGTERRGGETVRHQTRRRSRKDRRRRVRTG</sequence>
<dbReference type="Proteomes" id="UP000680206">
    <property type="component" value="Unassembled WGS sequence"/>
</dbReference>
<comment type="caution">
    <text evidence="3">The sequence shown here is derived from an EMBL/GenBank/DDBJ whole genome shotgun (WGS) entry which is preliminary data.</text>
</comment>
<feature type="region of interest" description="Disordered" evidence="2">
    <location>
        <begin position="116"/>
        <end position="193"/>
    </location>
</feature>
<reference evidence="3 4" key="1">
    <citation type="submission" date="2021-03" db="EMBL/GenBank/DDBJ databases">
        <title>Actinomadura violae sp. nov., isolated from lichen in Thailand.</title>
        <authorList>
            <person name="Kanchanasin P."/>
            <person name="Saeng-In P."/>
            <person name="Phongsopitanun W."/>
            <person name="Yuki M."/>
            <person name="Kudo T."/>
            <person name="Ohkuma M."/>
            <person name="Tanasupawat S."/>
        </authorList>
    </citation>
    <scope>NUCLEOTIDE SEQUENCE [LARGE SCALE GENOMIC DNA]</scope>
    <source>
        <strain evidence="3 4">LCR2-06</strain>
    </source>
</reference>
<gene>
    <name evidence="3" type="ORF">J4709_43105</name>
</gene>
<keyword evidence="1" id="KW-0175">Coiled coil</keyword>
<name>A0ABS3S5U3_9ACTN</name>
<organism evidence="3 4">
    <name type="scientific">Actinomadura violacea</name>
    <dbReference type="NCBI Taxonomy" id="2819934"/>
    <lineage>
        <taxon>Bacteria</taxon>
        <taxon>Bacillati</taxon>
        <taxon>Actinomycetota</taxon>
        <taxon>Actinomycetes</taxon>
        <taxon>Streptosporangiales</taxon>
        <taxon>Thermomonosporaceae</taxon>
        <taxon>Actinomadura</taxon>
    </lineage>
</organism>
<feature type="compositionally biased region" description="Basic and acidic residues" evidence="2">
    <location>
        <begin position="1"/>
        <end position="11"/>
    </location>
</feature>
<keyword evidence="4" id="KW-1185">Reference proteome</keyword>